<evidence type="ECO:0000256" key="20">
    <source>
        <dbReference type="ARBA" id="ARBA00072098"/>
    </source>
</evidence>
<keyword evidence="5" id="KW-0808">Transferase</keyword>
<dbReference type="Proteomes" id="UP000616769">
    <property type="component" value="Unassembled WGS sequence"/>
</dbReference>
<evidence type="ECO:0000256" key="1">
    <source>
        <dbReference type="ARBA" id="ARBA00001946"/>
    </source>
</evidence>
<evidence type="ECO:0000259" key="26">
    <source>
        <dbReference type="Pfam" id="PF03328"/>
    </source>
</evidence>
<evidence type="ECO:0000256" key="11">
    <source>
        <dbReference type="ARBA" id="ARBA00023128"/>
    </source>
</evidence>
<dbReference type="GO" id="GO:0047777">
    <property type="term" value="F:(S)-citramalyl-CoA lyase activity"/>
    <property type="evidence" value="ECO:0007669"/>
    <property type="project" value="UniProtKB-EC"/>
</dbReference>
<dbReference type="GO" id="GO:0004474">
    <property type="term" value="F:malate synthase activity"/>
    <property type="evidence" value="ECO:0007669"/>
    <property type="project" value="UniProtKB-EC"/>
</dbReference>
<accession>A0A131ZWK4</accession>
<comment type="subunit">
    <text evidence="3">Homotrimer.</text>
</comment>
<keyword evidence="8 25" id="KW-0460">Magnesium</keyword>
<dbReference type="InterPro" id="IPR011206">
    <property type="entry name" value="Citrate_lyase_beta/mcl1/mcl2"/>
</dbReference>
<dbReference type="InterPro" id="IPR040442">
    <property type="entry name" value="Pyrv_kinase-like_dom_sf"/>
</dbReference>
<dbReference type="EMBL" id="JXLN01003993">
    <property type="protein sequence ID" value="KPM03073.1"/>
    <property type="molecule type" value="Genomic_DNA"/>
</dbReference>
<dbReference type="InterPro" id="IPR015813">
    <property type="entry name" value="Pyrv/PenolPyrv_kinase-like_dom"/>
</dbReference>
<dbReference type="VEuPathDB" id="VectorBase:SSCA008751"/>
<comment type="catalytic activity">
    <reaction evidence="13">
        <text>glyoxylate + acetyl-CoA + H2O = (S)-malate + CoA + H(+)</text>
        <dbReference type="Rhea" id="RHEA:18181"/>
        <dbReference type="ChEBI" id="CHEBI:15377"/>
        <dbReference type="ChEBI" id="CHEBI:15378"/>
        <dbReference type="ChEBI" id="CHEBI:15589"/>
        <dbReference type="ChEBI" id="CHEBI:36655"/>
        <dbReference type="ChEBI" id="CHEBI:57287"/>
        <dbReference type="ChEBI" id="CHEBI:57288"/>
        <dbReference type="EC" id="2.3.3.9"/>
    </reaction>
</comment>
<dbReference type="EC" id="3.1.2.30" evidence="18"/>
<sequence length="348" mass="39071">MIRLIPRIISFDPRPIFGCLACKRNLSTTQNDDLFDSNILPRRAILYVPGNDQRKIDKALGTFKQIDSIVLDCEDGVAANNKNKARETIKKVMDQTSNADDRSKLWSKLSVRINSIQSNLACDDLRQILSASCVPRTILLPKVDSIEHIEKVSLCFQKANNKLIDKESDQIDLITYVESAIGLLDLRTICQFTMEQCQQNGFRFAGIIFGSDDFCADIGATRTDNGDEVLLARQQVVLIAKSFNLQAIDSVYINFKDLDGLKRQSENGSMMGFTGKQCIHPGQIPIIQEAFRPSAKKVQWATGLIEAFERAQKSGQGAFVYEGQMIDMPLLRQAYNILNLNQQIVQNE</sequence>
<keyword evidence="12 27" id="KW-0456">Lyase</keyword>
<dbReference type="Pfam" id="PF03328">
    <property type="entry name" value="HpcH_HpaI"/>
    <property type="match status" value="1"/>
</dbReference>
<dbReference type="SUPFAM" id="SSF51621">
    <property type="entry name" value="Phosphoenolpyruvate/pyruvate domain"/>
    <property type="match status" value="1"/>
</dbReference>
<evidence type="ECO:0000256" key="22">
    <source>
        <dbReference type="ARBA" id="ARBA00076788"/>
    </source>
</evidence>
<evidence type="ECO:0000256" key="15">
    <source>
        <dbReference type="ARBA" id="ARBA00051672"/>
    </source>
</evidence>
<dbReference type="GO" id="GO:0046872">
    <property type="term" value="F:metal ion binding"/>
    <property type="evidence" value="ECO:0007669"/>
    <property type="project" value="UniProtKB-KW"/>
</dbReference>
<keyword evidence="10" id="KW-0007">Acetylation</keyword>
<evidence type="ECO:0000256" key="21">
    <source>
        <dbReference type="ARBA" id="ARBA00076231"/>
    </source>
</evidence>
<feature type="domain" description="HpcH/HpaI aldolase/citrate lyase" evidence="26">
    <location>
        <begin position="43"/>
        <end position="281"/>
    </location>
</feature>
<evidence type="ECO:0000256" key="7">
    <source>
        <dbReference type="ARBA" id="ARBA00022801"/>
    </source>
</evidence>
<evidence type="ECO:0000256" key="10">
    <source>
        <dbReference type="ARBA" id="ARBA00022990"/>
    </source>
</evidence>
<dbReference type="PANTHER" id="PTHR11105">
    <property type="entry name" value="CITRATE LYASE SUBUNIT BETA-RELATED"/>
    <property type="match status" value="1"/>
</dbReference>
<organism evidence="27 28">
    <name type="scientific">Sarcoptes scabiei</name>
    <name type="common">Itch mite</name>
    <name type="synonym">Acarus scabiei</name>
    <dbReference type="NCBI Taxonomy" id="52283"/>
    <lineage>
        <taxon>Eukaryota</taxon>
        <taxon>Metazoa</taxon>
        <taxon>Ecdysozoa</taxon>
        <taxon>Arthropoda</taxon>
        <taxon>Chelicerata</taxon>
        <taxon>Arachnida</taxon>
        <taxon>Acari</taxon>
        <taxon>Acariformes</taxon>
        <taxon>Sarcoptiformes</taxon>
        <taxon>Astigmata</taxon>
        <taxon>Psoroptidia</taxon>
        <taxon>Sarcoptoidea</taxon>
        <taxon>Sarcoptidae</taxon>
        <taxon>Sarcoptinae</taxon>
        <taxon>Sarcoptes</taxon>
    </lineage>
</organism>
<comment type="function">
    <text evidence="16">Mitochondrial citramalyl-CoA lyase indirectly involved in the vitamin B12 metabolism. Converts citramalyl-CoA into acetyl-CoA and pyruvate in the C5-dicarboxylate catabolism pathway. The C5-dicarboxylate catabolism pathway is required to detoxify itaconate, a vitamin B12-poisoning metabolite. Also acts as a malate synthase in vitro, converting glyoxylate and acetyl-CoA to malate. Also displays malyl-CoA thioesterase activity. Also acts as a beta-methylmalate synthase in vitro, by mediating conversion of glyoxylate and propionyl-CoA to beta-methylmalate. Also has very weak citramalate synthase activity in vitro.</text>
</comment>
<dbReference type="Gene3D" id="3.20.20.60">
    <property type="entry name" value="Phosphoenolpyruvate-binding domains"/>
    <property type="match status" value="1"/>
</dbReference>
<dbReference type="EC" id="4.1.3.25" evidence="19"/>
<feature type="binding site" evidence="25">
    <location>
        <position position="178"/>
    </location>
    <ligand>
        <name>Mg(2+)</name>
        <dbReference type="ChEBI" id="CHEBI:18420"/>
    </ligand>
</feature>
<proteinExistence type="inferred from homology"/>
<gene>
    <name evidence="27" type="ORF">QR98_0015030</name>
</gene>
<evidence type="ECO:0000256" key="2">
    <source>
        <dbReference type="ARBA" id="ARBA00004173"/>
    </source>
</evidence>
<feature type="binding site" evidence="25">
    <location>
        <position position="213"/>
    </location>
    <ligand>
        <name>Mg(2+)</name>
        <dbReference type="ChEBI" id="CHEBI:18420"/>
    </ligand>
</feature>
<evidence type="ECO:0000256" key="6">
    <source>
        <dbReference type="ARBA" id="ARBA00022723"/>
    </source>
</evidence>
<feature type="binding site" evidence="24">
    <location>
        <position position="112"/>
    </location>
    <ligand>
        <name>substrate</name>
    </ligand>
</feature>
<evidence type="ECO:0000256" key="24">
    <source>
        <dbReference type="PIRSR" id="PIRSR015582-1"/>
    </source>
</evidence>
<evidence type="ECO:0000256" key="18">
    <source>
        <dbReference type="ARBA" id="ARBA00066460"/>
    </source>
</evidence>
<comment type="subcellular location">
    <subcellularLocation>
        <location evidence="2">Mitochondrion</location>
    </subcellularLocation>
</comment>
<reference evidence="27 28" key="1">
    <citation type="journal article" date="2015" name="Parasit. Vectors">
        <title>Draft genome of the scabies mite.</title>
        <authorList>
            <person name="Rider S.D.Jr."/>
            <person name="Morgan M.S."/>
            <person name="Arlian L.G."/>
        </authorList>
    </citation>
    <scope>NUCLEOTIDE SEQUENCE [LARGE SCALE GENOMIC DNA]</scope>
    <source>
        <strain evidence="27">Arlian Lab</strain>
    </source>
</reference>
<feature type="binding site" evidence="24">
    <location>
        <position position="178"/>
    </location>
    <ligand>
        <name>substrate</name>
    </ligand>
</feature>
<dbReference type="PANTHER" id="PTHR11105:SF0">
    <property type="entry name" value="CITRAMALYL-COA LYASE, MITOCHONDRIAL"/>
    <property type="match status" value="1"/>
</dbReference>
<comment type="catalytic activity">
    <reaction evidence="15">
        <text>(3S)-citramalyl-CoA = pyruvate + acetyl-CoA</text>
        <dbReference type="Rhea" id="RHEA:22612"/>
        <dbReference type="ChEBI" id="CHEBI:15361"/>
        <dbReference type="ChEBI" id="CHEBI:57288"/>
        <dbReference type="ChEBI" id="CHEBI:58668"/>
        <dbReference type="EC" id="4.1.3.25"/>
    </reaction>
</comment>
<dbReference type="GO" id="GO:0106064">
    <property type="term" value="P:regulation of cobalamin metabolic process"/>
    <property type="evidence" value="ECO:0007669"/>
    <property type="project" value="UniProtKB-ARBA"/>
</dbReference>
<dbReference type="AlphaFoldDB" id="A0A131ZWK4"/>
<evidence type="ECO:0000256" key="8">
    <source>
        <dbReference type="ARBA" id="ARBA00022842"/>
    </source>
</evidence>
<dbReference type="InterPro" id="IPR040186">
    <property type="entry name" value="Citramalyl-CoA_lyase"/>
</dbReference>
<dbReference type="OrthoDB" id="1773at2759"/>
<evidence type="ECO:0000256" key="3">
    <source>
        <dbReference type="ARBA" id="ARBA00011233"/>
    </source>
</evidence>
<keyword evidence="11" id="KW-0496">Mitochondrion</keyword>
<evidence type="ECO:0000256" key="23">
    <source>
        <dbReference type="ARBA" id="ARBA00083020"/>
    </source>
</evidence>
<comment type="caution">
    <text evidence="27">The sequence shown here is derived from an EMBL/GenBank/DDBJ whole genome shotgun (WGS) entry which is preliminary data.</text>
</comment>
<dbReference type="FunFam" id="3.20.20.60:FF:000014">
    <property type="entry name" value="Citrate lyase subunit beta-like protein"/>
    <property type="match status" value="1"/>
</dbReference>
<evidence type="ECO:0000256" key="19">
    <source>
        <dbReference type="ARBA" id="ARBA00066840"/>
    </source>
</evidence>
<evidence type="ECO:0000256" key="9">
    <source>
        <dbReference type="ARBA" id="ARBA00022946"/>
    </source>
</evidence>
<evidence type="ECO:0000256" key="12">
    <source>
        <dbReference type="ARBA" id="ARBA00023239"/>
    </source>
</evidence>
<comment type="similarity">
    <text evidence="17">Belongs to the HpcH/HpaI aldolase family. Citrate lyase beta subunit-like subfamily.</text>
</comment>
<comment type="catalytic activity">
    <reaction evidence="14">
        <text>propanoyl-CoA + glyoxylate + H2O = 3-methylmalate + CoA + H(+)</text>
        <dbReference type="Rhea" id="RHEA:47628"/>
        <dbReference type="ChEBI" id="CHEBI:15377"/>
        <dbReference type="ChEBI" id="CHEBI:15378"/>
        <dbReference type="ChEBI" id="CHEBI:36655"/>
        <dbReference type="ChEBI" id="CHEBI:57287"/>
        <dbReference type="ChEBI" id="CHEBI:57392"/>
        <dbReference type="ChEBI" id="CHEBI:87810"/>
    </reaction>
</comment>
<keyword evidence="7" id="KW-0378">Hydrolase</keyword>
<dbReference type="EC" id="2.3.3.9" evidence="4"/>
<comment type="cofactor">
    <cofactor evidence="1">
        <name>Mg(2+)</name>
        <dbReference type="ChEBI" id="CHEBI:18420"/>
    </cofactor>
</comment>
<evidence type="ECO:0000256" key="25">
    <source>
        <dbReference type="PIRSR" id="PIRSR015582-2"/>
    </source>
</evidence>
<name>A0A131ZWK4_SARSC</name>
<keyword evidence="9" id="KW-0809">Transit peptide</keyword>
<dbReference type="GO" id="GO:0016787">
    <property type="term" value="F:hydrolase activity"/>
    <property type="evidence" value="ECO:0007669"/>
    <property type="project" value="UniProtKB-KW"/>
</dbReference>
<evidence type="ECO:0000256" key="16">
    <source>
        <dbReference type="ARBA" id="ARBA00055540"/>
    </source>
</evidence>
<evidence type="ECO:0000256" key="13">
    <source>
        <dbReference type="ARBA" id="ARBA00047918"/>
    </source>
</evidence>
<keyword evidence="6 25" id="KW-0479">Metal-binding</keyword>
<evidence type="ECO:0000256" key="4">
    <source>
        <dbReference type="ARBA" id="ARBA00012636"/>
    </source>
</evidence>
<protein>
    <recommendedName>
        <fullName evidence="20">Citramalyl-CoA lyase, mitochondrial</fullName>
        <ecNumber evidence="4">2.3.3.9</ecNumber>
        <ecNumber evidence="18">3.1.2.30</ecNumber>
        <ecNumber evidence="19">4.1.3.25</ecNumber>
    </recommendedName>
    <alternativeName>
        <fullName evidence="22">(3S)-malyl-CoA thioesterase</fullName>
    </alternativeName>
    <alternativeName>
        <fullName evidence="23">Beta-methylmalate synthase</fullName>
    </alternativeName>
    <alternativeName>
        <fullName evidence="21">Malate synthase</fullName>
    </alternativeName>
</protein>
<evidence type="ECO:0000256" key="5">
    <source>
        <dbReference type="ARBA" id="ARBA00022679"/>
    </source>
</evidence>
<dbReference type="InterPro" id="IPR005000">
    <property type="entry name" value="Aldolase/citrate-lyase_domain"/>
</dbReference>
<evidence type="ECO:0000313" key="27">
    <source>
        <dbReference type="EMBL" id="KPM03073.1"/>
    </source>
</evidence>
<dbReference type="PIRSF" id="PIRSF015582">
    <property type="entry name" value="Cit_lyase_B"/>
    <property type="match status" value="1"/>
</dbReference>
<evidence type="ECO:0000313" key="28">
    <source>
        <dbReference type="Proteomes" id="UP000616769"/>
    </source>
</evidence>
<evidence type="ECO:0000256" key="14">
    <source>
        <dbReference type="ARBA" id="ARBA00051623"/>
    </source>
</evidence>
<dbReference type="GO" id="GO:0005739">
    <property type="term" value="C:mitochondrion"/>
    <property type="evidence" value="ECO:0007669"/>
    <property type="project" value="UniProtKB-SubCell"/>
</dbReference>
<evidence type="ECO:0000256" key="17">
    <source>
        <dbReference type="ARBA" id="ARBA00061542"/>
    </source>
</evidence>